<name>A0A6M2EU88_9ROSI</name>
<dbReference type="GO" id="GO:0005829">
    <property type="term" value="C:cytosol"/>
    <property type="evidence" value="ECO:0007669"/>
    <property type="project" value="TreeGrafter"/>
</dbReference>
<dbReference type="SUPFAM" id="SSF52518">
    <property type="entry name" value="Thiamin diphosphate-binding fold (THDP-binding)"/>
    <property type="match status" value="1"/>
</dbReference>
<feature type="domain" description="Transketolase N-terminal" evidence="1">
    <location>
        <begin position="75"/>
        <end position="114"/>
    </location>
</feature>
<reference evidence="2" key="1">
    <citation type="submission" date="2020-03" db="EMBL/GenBank/DDBJ databases">
        <authorList>
            <person name="Zhang R."/>
        </authorList>
    </citation>
    <scope>NUCLEOTIDE SEQUENCE</scope>
</reference>
<evidence type="ECO:0000313" key="2">
    <source>
        <dbReference type="EMBL" id="NUU88917.1"/>
    </source>
</evidence>
<dbReference type="AlphaFoldDB" id="A0A6M2EU88"/>
<dbReference type="GO" id="GO:0006098">
    <property type="term" value="P:pentose-phosphate shunt"/>
    <property type="evidence" value="ECO:0007669"/>
    <property type="project" value="TreeGrafter"/>
</dbReference>
<proteinExistence type="predicted"/>
<organism evidence="2">
    <name type="scientific">Populus davidiana</name>
    <dbReference type="NCBI Taxonomy" id="266767"/>
    <lineage>
        <taxon>Eukaryota</taxon>
        <taxon>Viridiplantae</taxon>
        <taxon>Streptophyta</taxon>
        <taxon>Embryophyta</taxon>
        <taxon>Tracheophyta</taxon>
        <taxon>Spermatophyta</taxon>
        <taxon>Magnoliopsida</taxon>
        <taxon>eudicotyledons</taxon>
        <taxon>Gunneridae</taxon>
        <taxon>Pentapetalae</taxon>
        <taxon>rosids</taxon>
        <taxon>fabids</taxon>
        <taxon>Malpighiales</taxon>
        <taxon>Salicaceae</taxon>
        <taxon>Saliceae</taxon>
        <taxon>Populus</taxon>
    </lineage>
</organism>
<sequence length="116" mass="12825">MPCLIQLEDLKRLCKLGSRTPGHPENYSADSIEVTTGMKRSLNIESVLCIDTVDKLYSINVNMLIYSWKFILILGPLGQGVANAVGLALAEAHLGARFNKPDCDIVDHRTFVYICS</sequence>
<dbReference type="GO" id="GO:0004802">
    <property type="term" value="F:transketolase activity"/>
    <property type="evidence" value="ECO:0007669"/>
    <property type="project" value="TreeGrafter"/>
</dbReference>
<dbReference type="PANTHER" id="PTHR43522">
    <property type="entry name" value="TRANSKETOLASE"/>
    <property type="match status" value="1"/>
</dbReference>
<dbReference type="InterPro" id="IPR029061">
    <property type="entry name" value="THDP-binding"/>
</dbReference>
<dbReference type="InterPro" id="IPR033247">
    <property type="entry name" value="Transketolase_fam"/>
</dbReference>
<dbReference type="InterPro" id="IPR005474">
    <property type="entry name" value="Transketolase_N"/>
</dbReference>
<evidence type="ECO:0000259" key="1">
    <source>
        <dbReference type="Pfam" id="PF00456"/>
    </source>
</evidence>
<feature type="domain" description="Transketolase N-terminal" evidence="1">
    <location>
        <begin position="5"/>
        <end position="37"/>
    </location>
</feature>
<protein>
    <recommendedName>
        <fullName evidence="1">Transketolase N-terminal domain-containing protein</fullName>
    </recommendedName>
</protein>
<dbReference type="Pfam" id="PF00456">
    <property type="entry name" value="Transketolase_N"/>
    <property type="match status" value="2"/>
</dbReference>
<dbReference type="PANTHER" id="PTHR43522:SF5">
    <property type="entry name" value="TRANSKETOLASE"/>
    <property type="match status" value="1"/>
</dbReference>
<dbReference type="EMBL" id="GILB01008584">
    <property type="protein sequence ID" value="NUU88917.1"/>
    <property type="molecule type" value="Transcribed_RNA"/>
</dbReference>
<dbReference type="Gene3D" id="3.40.50.970">
    <property type="match status" value="1"/>
</dbReference>
<accession>A0A6M2EU88</accession>